<dbReference type="PANTHER" id="PTHR21256">
    <property type="entry name" value="HISTIDINOL DEHYDROGENASE HDH"/>
    <property type="match status" value="1"/>
</dbReference>
<feature type="binding site" evidence="8">
    <location>
        <position position="254"/>
    </location>
    <ligand>
        <name>Zn(2+)</name>
        <dbReference type="ChEBI" id="CHEBI:29105"/>
    </ligand>
</feature>
<keyword evidence="2 8" id="KW-0862">Zinc</keyword>
<feature type="binding site" evidence="7">
    <location>
        <position position="257"/>
    </location>
    <ligand>
        <name>substrate</name>
    </ligand>
</feature>
<feature type="binding site" evidence="7">
    <location>
        <position position="410"/>
    </location>
    <ligand>
        <name>substrate</name>
    </ligand>
</feature>
<comment type="cofactor">
    <cofactor evidence="8">
        <name>Zn(2+)</name>
        <dbReference type="ChEBI" id="CHEBI:29105"/>
    </cofactor>
    <text evidence="8">Binds 1 zinc ion per subunit.</text>
</comment>
<feature type="binding site" evidence="6">
    <location>
        <position position="128"/>
    </location>
    <ligand>
        <name>NAD(+)</name>
        <dbReference type="ChEBI" id="CHEBI:57540"/>
    </ligand>
</feature>
<feature type="binding site" evidence="7">
    <location>
        <position position="254"/>
    </location>
    <ligand>
        <name>substrate</name>
    </ligand>
</feature>
<comment type="similarity">
    <text evidence="4 9">Belongs to the histidinol dehydrogenase family.</text>
</comment>
<dbReference type="GO" id="GO:0046872">
    <property type="term" value="F:metal ion binding"/>
    <property type="evidence" value="ECO:0007669"/>
    <property type="project" value="UniProtKB-KW"/>
</dbReference>
<feature type="active site" description="Proton acceptor" evidence="5">
    <location>
        <position position="322"/>
    </location>
</feature>
<keyword evidence="1 8" id="KW-0479">Metal-binding</keyword>
<feature type="binding site" evidence="8">
    <location>
        <position position="356"/>
    </location>
    <ligand>
        <name>Zn(2+)</name>
        <dbReference type="ChEBI" id="CHEBI:29105"/>
    </ligand>
</feature>
<dbReference type="PRINTS" id="PR00083">
    <property type="entry name" value="HOLDHDRGNASE"/>
</dbReference>
<feature type="binding site" evidence="7">
    <location>
        <position position="415"/>
    </location>
    <ligand>
        <name>substrate</name>
    </ligand>
</feature>
<dbReference type="GO" id="GO:0005829">
    <property type="term" value="C:cytosol"/>
    <property type="evidence" value="ECO:0007669"/>
    <property type="project" value="TreeGrafter"/>
</dbReference>
<feature type="binding site" evidence="7">
    <location>
        <position position="356"/>
    </location>
    <ligand>
        <name>substrate</name>
    </ligand>
</feature>
<evidence type="ECO:0000256" key="2">
    <source>
        <dbReference type="ARBA" id="ARBA00022833"/>
    </source>
</evidence>
<dbReference type="PANTHER" id="PTHR21256:SF14">
    <property type="entry name" value="HISTIDINOL DEHYDROGENASE"/>
    <property type="match status" value="1"/>
</dbReference>
<keyword evidence="11" id="KW-1185">Reference proteome</keyword>
<dbReference type="OrthoDB" id="9805269at2"/>
<evidence type="ECO:0000256" key="8">
    <source>
        <dbReference type="PIRSR" id="PIRSR000099-4"/>
    </source>
</evidence>
<dbReference type="Proteomes" id="UP000265750">
    <property type="component" value="Unassembled WGS sequence"/>
</dbReference>
<evidence type="ECO:0000256" key="1">
    <source>
        <dbReference type="ARBA" id="ARBA00022723"/>
    </source>
</evidence>
<accession>A0A3A1WME1</accession>
<evidence type="ECO:0000256" key="4">
    <source>
        <dbReference type="PIRNR" id="PIRNR000099"/>
    </source>
</evidence>
<dbReference type="EC" id="1.1.1.23" evidence="10"/>
<evidence type="ECO:0000313" key="11">
    <source>
        <dbReference type="Proteomes" id="UP000265750"/>
    </source>
</evidence>
<gene>
    <name evidence="10" type="primary">hisD</name>
    <name evidence="10" type="ORF">D3218_05070</name>
</gene>
<dbReference type="AlphaFoldDB" id="A0A3A1WME1"/>
<evidence type="ECO:0000256" key="3">
    <source>
        <dbReference type="ARBA" id="ARBA00023002"/>
    </source>
</evidence>
<dbReference type="GO" id="GO:0051287">
    <property type="term" value="F:NAD binding"/>
    <property type="evidence" value="ECO:0007669"/>
    <property type="project" value="InterPro"/>
</dbReference>
<feature type="binding site" evidence="8">
    <location>
        <position position="257"/>
    </location>
    <ligand>
        <name>Zn(2+)</name>
        <dbReference type="ChEBI" id="CHEBI:29105"/>
    </ligand>
</feature>
<dbReference type="Pfam" id="PF00815">
    <property type="entry name" value="Histidinol_dh"/>
    <property type="match status" value="1"/>
</dbReference>
<feature type="binding site" evidence="6">
    <location>
        <position position="209"/>
    </location>
    <ligand>
        <name>NAD(+)</name>
        <dbReference type="ChEBI" id="CHEBI:57540"/>
    </ligand>
</feature>
<proteinExistence type="inferred from homology"/>
<dbReference type="Gene3D" id="3.40.50.1980">
    <property type="entry name" value="Nitrogenase molybdenum iron protein domain"/>
    <property type="match status" value="2"/>
</dbReference>
<dbReference type="SUPFAM" id="SSF53720">
    <property type="entry name" value="ALDH-like"/>
    <property type="match status" value="1"/>
</dbReference>
<dbReference type="FunFam" id="3.40.50.1980:FF:000001">
    <property type="entry name" value="Histidinol dehydrogenase"/>
    <property type="match status" value="1"/>
</dbReference>
<evidence type="ECO:0000256" key="6">
    <source>
        <dbReference type="PIRSR" id="PIRSR000099-2"/>
    </source>
</evidence>
<feature type="binding site" evidence="8">
    <location>
        <position position="415"/>
    </location>
    <ligand>
        <name>Zn(2+)</name>
        <dbReference type="ChEBI" id="CHEBI:29105"/>
    </ligand>
</feature>
<protein>
    <submittedName>
        <fullName evidence="10">Histidinol dehydrogenase</fullName>
        <ecNumber evidence="10">1.1.1.23</ecNumber>
    </submittedName>
</protein>
<feature type="binding site" evidence="6">
    <location>
        <position position="186"/>
    </location>
    <ligand>
        <name>NAD(+)</name>
        <dbReference type="ChEBI" id="CHEBI:57540"/>
    </ligand>
</feature>
<evidence type="ECO:0000256" key="5">
    <source>
        <dbReference type="PIRSR" id="PIRSR000099-1"/>
    </source>
</evidence>
<organism evidence="10 11">
    <name type="scientific">Aureimonas flava</name>
    <dbReference type="NCBI Taxonomy" id="2320271"/>
    <lineage>
        <taxon>Bacteria</taxon>
        <taxon>Pseudomonadati</taxon>
        <taxon>Pseudomonadota</taxon>
        <taxon>Alphaproteobacteria</taxon>
        <taxon>Hyphomicrobiales</taxon>
        <taxon>Aurantimonadaceae</taxon>
        <taxon>Aureimonas</taxon>
    </lineage>
</organism>
<dbReference type="GO" id="GO:0000105">
    <property type="term" value="P:L-histidine biosynthetic process"/>
    <property type="evidence" value="ECO:0007669"/>
    <property type="project" value="InterPro"/>
</dbReference>
<reference evidence="11" key="1">
    <citation type="submission" date="2018-09" db="EMBL/GenBank/DDBJ databases">
        <authorList>
            <person name="Tuo L."/>
        </authorList>
    </citation>
    <scope>NUCLEOTIDE SEQUENCE [LARGE SCALE GENOMIC DNA]</scope>
    <source>
        <strain evidence="11">M2BS4Y-1</strain>
    </source>
</reference>
<dbReference type="InterPro" id="IPR022695">
    <property type="entry name" value="Histidinol_DH_monofunct"/>
</dbReference>
<name>A0A3A1WME1_9HYPH</name>
<dbReference type="InterPro" id="IPR016161">
    <property type="entry name" value="Ald_DH/histidinol_DH"/>
</dbReference>
<evidence type="ECO:0000313" key="10">
    <source>
        <dbReference type="EMBL" id="RIY02727.1"/>
    </source>
</evidence>
<feature type="binding site" evidence="7">
    <location>
        <position position="323"/>
    </location>
    <ligand>
        <name>substrate</name>
    </ligand>
</feature>
<feature type="binding site" evidence="7">
    <location>
        <position position="232"/>
    </location>
    <ligand>
        <name>substrate</name>
    </ligand>
</feature>
<keyword evidence="3 4" id="KW-0560">Oxidoreductase</keyword>
<comment type="caution">
    <text evidence="10">The sequence shown here is derived from an EMBL/GenBank/DDBJ whole genome shotgun (WGS) entry which is preliminary data.</text>
</comment>
<dbReference type="GO" id="GO:0004399">
    <property type="term" value="F:histidinol dehydrogenase activity"/>
    <property type="evidence" value="ECO:0007669"/>
    <property type="project" value="UniProtKB-EC"/>
</dbReference>
<evidence type="ECO:0000256" key="7">
    <source>
        <dbReference type="PIRSR" id="PIRSR000099-3"/>
    </source>
</evidence>
<dbReference type="PIRSF" id="PIRSF000099">
    <property type="entry name" value="Histidinol_dh"/>
    <property type="match status" value="1"/>
</dbReference>
<dbReference type="RefSeq" id="WP_119538804.1">
    <property type="nucleotide sequence ID" value="NZ_QYRN01000002.1"/>
</dbReference>
<dbReference type="InterPro" id="IPR012131">
    <property type="entry name" value="Hstdl_DH"/>
</dbReference>
<evidence type="ECO:0000256" key="9">
    <source>
        <dbReference type="RuleBase" id="RU004175"/>
    </source>
</evidence>
<dbReference type="Gene3D" id="1.20.5.1300">
    <property type="match status" value="1"/>
</dbReference>
<dbReference type="CDD" id="cd06572">
    <property type="entry name" value="Histidinol_dh"/>
    <property type="match status" value="1"/>
</dbReference>
<dbReference type="NCBIfam" id="TIGR00069">
    <property type="entry name" value="hisD"/>
    <property type="match status" value="1"/>
</dbReference>
<keyword evidence="6" id="KW-0520">NAD</keyword>
<sequence>MVSDIDALRRRLDVVKAPGDGAATQAGVADAVAGILRAVREEGDAAVRRFSAAFDKVEPAALEVGAAEREAAVAALDPRTRADTEFAIANVRAFAEAQLATVLPLEIELRPGLHLGHRVIPVARVGAYVPGGRYPLLSAPVMTIVPAKVAGCPEVIACLPPTAAEAMVAGCHLAGADRIFRVGGAQAIAAMAYGTATIPAVHKIVGPGNAFVNEAKRQVFGPVGIDQLAGPSEIYTLADETGNAEVIATDLLAQAEHDVHTRVGLLTTHRPLAEAVVAEVERQLATLSTAAVARAAWEAQGEVAVCVSQEDMIAYSDWIAAEHLQVHTRDPHAMAARLSGYGSLFIGPKASVVYSDKCCGTNHTLPTMGAGRYTGGLWVGSYLRIATHQWLTDEGVAAVAPPAVRQSASEGLEGHRRAAALRLERPDLFG</sequence>
<dbReference type="EMBL" id="QYRN01000002">
    <property type="protein sequence ID" value="RIY02727.1"/>
    <property type="molecule type" value="Genomic_DNA"/>
</dbReference>
<feature type="active site" description="Proton acceptor" evidence="5">
    <location>
        <position position="323"/>
    </location>
</feature>